<feature type="chain" id="PRO_5026714396" evidence="5">
    <location>
        <begin position="24"/>
        <end position="159"/>
    </location>
</feature>
<dbReference type="PRINTS" id="PR00837">
    <property type="entry name" value="V5TPXLIKE"/>
</dbReference>
<dbReference type="PROSITE" id="PS01009">
    <property type="entry name" value="CRISP_1"/>
    <property type="match status" value="1"/>
</dbReference>
<name>A0A6J1GLK3_CUCMO</name>
<dbReference type="AlphaFoldDB" id="A0A6J1GLK3"/>
<evidence type="ECO:0000313" key="7">
    <source>
        <dbReference type="Proteomes" id="UP000504609"/>
    </source>
</evidence>
<dbReference type="InterPro" id="IPR001283">
    <property type="entry name" value="CRISP-related"/>
</dbReference>
<evidence type="ECO:0000313" key="8">
    <source>
        <dbReference type="RefSeq" id="XP_022952867.1"/>
    </source>
</evidence>
<organism evidence="7 8">
    <name type="scientific">Cucurbita moschata</name>
    <name type="common">Winter crookneck squash</name>
    <name type="synonym">Cucurbita pepo var. moschata</name>
    <dbReference type="NCBI Taxonomy" id="3662"/>
    <lineage>
        <taxon>Eukaryota</taxon>
        <taxon>Viridiplantae</taxon>
        <taxon>Streptophyta</taxon>
        <taxon>Embryophyta</taxon>
        <taxon>Tracheophyta</taxon>
        <taxon>Spermatophyta</taxon>
        <taxon>Magnoliopsida</taxon>
        <taxon>eudicotyledons</taxon>
        <taxon>Gunneridae</taxon>
        <taxon>Pentapetalae</taxon>
        <taxon>rosids</taxon>
        <taxon>fabids</taxon>
        <taxon>Cucurbitales</taxon>
        <taxon>Cucurbitaceae</taxon>
        <taxon>Cucurbiteae</taxon>
        <taxon>Cucurbita</taxon>
    </lineage>
</organism>
<evidence type="ECO:0000259" key="6">
    <source>
        <dbReference type="SMART" id="SM00198"/>
    </source>
</evidence>
<feature type="signal peptide" evidence="5">
    <location>
        <begin position="1"/>
        <end position="23"/>
    </location>
</feature>
<evidence type="ECO:0000256" key="2">
    <source>
        <dbReference type="ARBA" id="ARBA00022729"/>
    </source>
</evidence>
<dbReference type="SMART" id="SM00198">
    <property type="entry name" value="SCP"/>
    <property type="match status" value="1"/>
</dbReference>
<dbReference type="Pfam" id="PF00188">
    <property type="entry name" value="CAP"/>
    <property type="match status" value="1"/>
</dbReference>
<keyword evidence="2 5" id="KW-0732">Signal</keyword>
<dbReference type="GO" id="GO:0098542">
    <property type="term" value="P:defense response to other organism"/>
    <property type="evidence" value="ECO:0007669"/>
    <property type="project" value="UniProtKB-ARBA"/>
</dbReference>
<dbReference type="SUPFAM" id="SSF55797">
    <property type="entry name" value="PR-1-like"/>
    <property type="match status" value="1"/>
</dbReference>
<proteinExistence type="inferred from homology"/>
<reference evidence="8" key="1">
    <citation type="submission" date="2025-08" db="UniProtKB">
        <authorList>
            <consortium name="RefSeq"/>
        </authorList>
    </citation>
    <scope>IDENTIFICATION</scope>
    <source>
        <tissue evidence="8">Young leaves</tissue>
    </source>
</reference>
<dbReference type="FunFam" id="3.40.33.10:FF:000006">
    <property type="entry name" value="Putative pathogenesis-related protein 1"/>
    <property type="match status" value="1"/>
</dbReference>
<dbReference type="GO" id="GO:0005576">
    <property type="term" value="C:extracellular region"/>
    <property type="evidence" value="ECO:0007669"/>
    <property type="project" value="InterPro"/>
</dbReference>
<sequence>MASPTILSTICLVGFLLAPISNAQNSPEDFVDTHNDIRAAVGVGPVSWDDNLAAYAQNYAYSKIETCEMEHSNGPYGENLAEGYGEMTAVEAVKFWATEKKFYNHHLNRCVGDECGHYTQIVWRNTKNIGCARVKCENNWVFVICSYYPPGNYVGQYPY</sequence>
<dbReference type="PANTHER" id="PTHR10334">
    <property type="entry name" value="CYSTEINE-RICH SECRETORY PROTEIN-RELATED"/>
    <property type="match status" value="1"/>
</dbReference>
<evidence type="ECO:0000256" key="3">
    <source>
        <dbReference type="ARBA" id="ARBA00022821"/>
    </source>
</evidence>
<keyword evidence="7" id="KW-1185">Reference proteome</keyword>
<evidence type="ECO:0000256" key="5">
    <source>
        <dbReference type="SAM" id="SignalP"/>
    </source>
</evidence>
<dbReference type="InterPro" id="IPR014044">
    <property type="entry name" value="CAP_dom"/>
</dbReference>
<dbReference type="CDD" id="cd05381">
    <property type="entry name" value="CAP_PR-1"/>
    <property type="match status" value="1"/>
</dbReference>
<comment type="similarity">
    <text evidence="1">Belongs to the CRISP family.</text>
</comment>
<dbReference type="Gene3D" id="3.40.33.10">
    <property type="entry name" value="CAP"/>
    <property type="match status" value="1"/>
</dbReference>
<protein>
    <submittedName>
        <fullName evidence="8">Basic form of pathogenesis-related protein 1-like</fullName>
    </submittedName>
</protein>
<feature type="domain" description="SCP" evidence="6">
    <location>
        <begin position="25"/>
        <end position="155"/>
    </location>
</feature>
<dbReference type="GeneID" id="111455430"/>
<evidence type="ECO:0000256" key="1">
    <source>
        <dbReference type="ARBA" id="ARBA00009923"/>
    </source>
</evidence>
<dbReference type="InterPro" id="IPR018244">
    <property type="entry name" value="Allrgn_V5/Tpx1_CS"/>
</dbReference>
<dbReference type="RefSeq" id="XP_022952867.1">
    <property type="nucleotide sequence ID" value="XM_023097099.1"/>
</dbReference>
<dbReference type="KEGG" id="cmos:111455430"/>
<keyword evidence="4" id="KW-1015">Disulfide bond</keyword>
<gene>
    <name evidence="8" type="primary">LOC111455430</name>
</gene>
<dbReference type="PROSITE" id="PS01010">
    <property type="entry name" value="CRISP_2"/>
    <property type="match status" value="1"/>
</dbReference>
<accession>A0A6J1GLK3</accession>
<dbReference type="Proteomes" id="UP000504609">
    <property type="component" value="Unplaced"/>
</dbReference>
<dbReference type="InterPro" id="IPR035940">
    <property type="entry name" value="CAP_sf"/>
</dbReference>
<keyword evidence="3" id="KW-0611">Plant defense</keyword>
<evidence type="ECO:0000256" key="4">
    <source>
        <dbReference type="ARBA" id="ARBA00023157"/>
    </source>
</evidence>